<name>A0A3D9LMB3_9FLAO</name>
<protein>
    <submittedName>
        <fullName evidence="2">Uncharacterized protein</fullName>
    </submittedName>
</protein>
<evidence type="ECO:0000256" key="1">
    <source>
        <dbReference type="SAM" id="MobiDB-lite"/>
    </source>
</evidence>
<gene>
    <name evidence="2" type="ORF">DFQ09_11144</name>
</gene>
<sequence>MKKRNYIALLLILMSALILETCGPVVLSSRSESPPPWFYPNRVEMVRYVYFPEYSIYYDLTLSNYLYLNNGVWMRVKVLPPRYHNINLNRSKYARVKGYRGDNIRTYHNENNVRSNTRTSRRTNTARTRRN</sequence>
<dbReference type="OrthoDB" id="1367720at2"/>
<dbReference type="Proteomes" id="UP000256919">
    <property type="component" value="Unassembled WGS sequence"/>
</dbReference>
<dbReference type="AlphaFoldDB" id="A0A3D9LMB3"/>
<proteinExistence type="predicted"/>
<feature type="region of interest" description="Disordered" evidence="1">
    <location>
        <begin position="110"/>
        <end position="131"/>
    </location>
</feature>
<evidence type="ECO:0000313" key="3">
    <source>
        <dbReference type="Proteomes" id="UP000256919"/>
    </source>
</evidence>
<accession>A0A3D9LMB3</accession>
<comment type="caution">
    <text evidence="2">The sequence shown here is derived from an EMBL/GenBank/DDBJ whole genome shotgun (WGS) entry which is preliminary data.</text>
</comment>
<keyword evidence="3" id="KW-1185">Reference proteome</keyword>
<dbReference type="RefSeq" id="WP_115812747.1">
    <property type="nucleotide sequence ID" value="NZ_QREI01000011.1"/>
</dbReference>
<dbReference type="EMBL" id="QREI01000011">
    <property type="protein sequence ID" value="REE07714.1"/>
    <property type="molecule type" value="Genomic_DNA"/>
</dbReference>
<reference evidence="2 3" key="1">
    <citation type="submission" date="2018-07" db="EMBL/GenBank/DDBJ databases">
        <title>Genomic Encyclopedia of Type Strains, Phase III (KMG-III): the genomes of soil and plant-associated and newly described type strains.</title>
        <authorList>
            <person name="Whitman W."/>
        </authorList>
    </citation>
    <scope>NUCLEOTIDE SEQUENCE [LARGE SCALE GENOMIC DNA]</scope>
    <source>
        <strain evidence="2 3">CECT 7948</strain>
    </source>
</reference>
<feature type="compositionally biased region" description="Low complexity" evidence="1">
    <location>
        <begin position="112"/>
        <end position="131"/>
    </location>
</feature>
<organism evidence="2 3">
    <name type="scientific">Winogradskyella pacifica</name>
    <dbReference type="NCBI Taxonomy" id="664642"/>
    <lineage>
        <taxon>Bacteria</taxon>
        <taxon>Pseudomonadati</taxon>
        <taxon>Bacteroidota</taxon>
        <taxon>Flavobacteriia</taxon>
        <taxon>Flavobacteriales</taxon>
        <taxon>Flavobacteriaceae</taxon>
        <taxon>Winogradskyella</taxon>
    </lineage>
</organism>
<evidence type="ECO:0000313" key="2">
    <source>
        <dbReference type="EMBL" id="REE07714.1"/>
    </source>
</evidence>